<gene>
    <name evidence="2" type="ORF">ACJDU8_24005</name>
</gene>
<dbReference type="InterPro" id="IPR029068">
    <property type="entry name" value="Glyas_Bleomycin-R_OHBP_Dase"/>
</dbReference>
<feature type="domain" description="VOC" evidence="1">
    <location>
        <begin position="2"/>
        <end position="121"/>
    </location>
</feature>
<name>A0ABW8SRA5_9CLOT</name>
<dbReference type="Proteomes" id="UP001623660">
    <property type="component" value="Unassembled WGS sequence"/>
</dbReference>
<evidence type="ECO:0000313" key="2">
    <source>
        <dbReference type="EMBL" id="MFL0198595.1"/>
    </source>
</evidence>
<accession>A0ABW8SRA5</accession>
<comment type="caution">
    <text evidence="2">The sequence shown here is derived from an EMBL/GenBank/DDBJ whole genome shotgun (WGS) entry which is preliminary data.</text>
</comment>
<dbReference type="InterPro" id="IPR025870">
    <property type="entry name" value="Glyoxalase-like_dom"/>
</dbReference>
<dbReference type="Pfam" id="PF12681">
    <property type="entry name" value="Glyoxalase_2"/>
    <property type="match status" value="1"/>
</dbReference>
<sequence length="154" mass="18364">MKFKCPLIVVNNIEVARNFYENVLNQKVKYDFGENIVYEGNFSIQLKSHFADMITINRNDIVMKSNSFELYFEEENIDRFVERLENINGIQYIHKLIEHPWGQRVIRFYDPDMHIIEVGESMESVVKRFLNEGLSVEETAKRTQHPIEFVRQCL</sequence>
<organism evidence="2 3">
    <name type="scientific">Candidatus Clostridium eludens</name>
    <dbReference type="NCBI Taxonomy" id="3381663"/>
    <lineage>
        <taxon>Bacteria</taxon>
        <taxon>Bacillati</taxon>
        <taxon>Bacillota</taxon>
        <taxon>Clostridia</taxon>
        <taxon>Eubacteriales</taxon>
        <taxon>Clostridiaceae</taxon>
        <taxon>Clostridium</taxon>
    </lineage>
</organism>
<dbReference type="Gene3D" id="3.10.180.10">
    <property type="entry name" value="2,3-Dihydroxybiphenyl 1,2-Dioxygenase, domain 1"/>
    <property type="match status" value="1"/>
</dbReference>
<dbReference type="PROSITE" id="PS51819">
    <property type="entry name" value="VOC"/>
    <property type="match status" value="1"/>
</dbReference>
<dbReference type="SUPFAM" id="SSF54593">
    <property type="entry name" value="Glyoxalase/Bleomycin resistance protein/Dihydroxybiphenyl dioxygenase"/>
    <property type="match status" value="1"/>
</dbReference>
<protein>
    <submittedName>
        <fullName evidence="2">VOC family protein</fullName>
    </submittedName>
</protein>
<keyword evidence="3" id="KW-1185">Reference proteome</keyword>
<dbReference type="InterPro" id="IPR037523">
    <property type="entry name" value="VOC_core"/>
</dbReference>
<dbReference type="EMBL" id="JBJHZX010000071">
    <property type="protein sequence ID" value="MFL0198595.1"/>
    <property type="molecule type" value="Genomic_DNA"/>
</dbReference>
<proteinExistence type="predicted"/>
<evidence type="ECO:0000259" key="1">
    <source>
        <dbReference type="PROSITE" id="PS51819"/>
    </source>
</evidence>
<evidence type="ECO:0000313" key="3">
    <source>
        <dbReference type="Proteomes" id="UP001623660"/>
    </source>
</evidence>
<reference evidence="2 3" key="1">
    <citation type="submission" date="2024-11" db="EMBL/GenBank/DDBJ databases">
        <authorList>
            <person name="Heng Y.C."/>
            <person name="Lim A.C.H."/>
            <person name="Lee J.K.Y."/>
            <person name="Kittelmann S."/>
        </authorList>
    </citation>
    <scope>NUCLEOTIDE SEQUENCE [LARGE SCALE GENOMIC DNA]</scope>
    <source>
        <strain evidence="2 3">WILCCON 0269</strain>
    </source>
</reference>
<dbReference type="RefSeq" id="WP_406794703.1">
    <property type="nucleotide sequence ID" value="NZ_JBJHZX010000071.1"/>
</dbReference>